<dbReference type="PANTHER" id="PTHR21700">
    <property type="entry name" value="TRANSTHYRETIN-LIKE FAMILY PROTEIN-RELATED"/>
    <property type="match status" value="1"/>
</dbReference>
<comment type="subcellular location">
    <subcellularLocation>
        <location evidence="1">Secreted</location>
    </subcellularLocation>
</comment>
<keyword evidence="3" id="KW-0964">Secreted</keyword>
<keyword evidence="5" id="KW-1185">Reference proteome</keyword>
<dbReference type="Gene3D" id="2.60.40.3330">
    <property type="match status" value="1"/>
</dbReference>
<dbReference type="Pfam" id="PF01060">
    <property type="entry name" value="TTR-52"/>
    <property type="match status" value="1"/>
</dbReference>
<evidence type="ECO:0000256" key="1">
    <source>
        <dbReference type="ARBA" id="ARBA00004613"/>
    </source>
</evidence>
<sequence length="141" mass="16203">MSPHIFDCKVWQSKEDYLATLTGVFCIVAVPNCFQVNRLISEISAQYRHSDPGDPDDLLDEKYTDNDGKFVVDGTTRELTDIDPILYVYHDCEDGIRPCQKRISLTIPKKFIHHGSSKVWFNLGHLNLEMIYPGEDRSCNH</sequence>
<protein>
    <submittedName>
        <fullName evidence="6">Transthyretin-like family protein</fullName>
    </submittedName>
</protein>
<accession>A0A1I7WQE2</accession>
<dbReference type="PANTHER" id="PTHR21700:SF56">
    <property type="entry name" value="TRANSTHYRETIN-LIKE FAMILY PROTEIN"/>
    <property type="match status" value="1"/>
</dbReference>
<dbReference type="InterPro" id="IPR001534">
    <property type="entry name" value="Transthyretin-like"/>
</dbReference>
<proteinExistence type="inferred from homology"/>
<organism evidence="5 6">
    <name type="scientific">Heterorhabditis bacteriophora</name>
    <name type="common">Entomopathogenic nematode worm</name>
    <dbReference type="NCBI Taxonomy" id="37862"/>
    <lineage>
        <taxon>Eukaryota</taxon>
        <taxon>Metazoa</taxon>
        <taxon>Ecdysozoa</taxon>
        <taxon>Nematoda</taxon>
        <taxon>Chromadorea</taxon>
        <taxon>Rhabditida</taxon>
        <taxon>Rhabditina</taxon>
        <taxon>Rhabditomorpha</taxon>
        <taxon>Strongyloidea</taxon>
        <taxon>Heterorhabditidae</taxon>
        <taxon>Heterorhabditis</taxon>
    </lineage>
</organism>
<keyword evidence="4" id="KW-0732">Signal</keyword>
<evidence type="ECO:0000256" key="4">
    <source>
        <dbReference type="ARBA" id="ARBA00022729"/>
    </source>
</evidence>
<evidence type="ECO:0000313" key="5">
    <source>
        <dbReference type="Proteomes" id="UP000095283"/>
    </source>
</evidence>
<evidence type="ECO:0000256" key="2">
    <source>
        <dbReference type="ARBA" id="ARBA00010112"/>
    </source>
</evidence>
<dbReference type="WBParaSite" id="Hba_07311">
    <property type="protein sequence ID" value="Hba_07311"/>
    <property type="gene ID" value="Hba_07311"/>
</dbReference>
<dbReference type="InterPro" id="IPR038479">
    <property type="entry name" value="Transthyretin-like_sf"/>
</dbReference>
<dbReference type="GO" id="GO:0009986">
    <property type="term" value="C:cell surface"/>
    <property type="evidence" value="ECO:0007669"/>
    <property type="project" value="InterPro"/>
</dbReference>
<evidence type="ECO:0000313" key="6">
    <source>
        <dbReference type="WBParaSite" id="Hba_07311"/>
    </source>
</evidence>
<dbReference type="Proteomes" id="UP000095283">
    <property type="component" value="Unplaced"/>
</dbReference>
<dbReference type="AlphaFoldDB" id="A0A1I7WQE2"/>
<evidence type="ECO:0000256" key="3">
    <source>
        <dbReference type="ARBA" id="ARBA00022525"/>
    </source>
</evidence>
<name>A0A1I7WQE2_HETBA</name>
<dbReference type="GO" id="GO:0005576">
    <property type="term" value="C:extracellular region"/>
    <property type="evidence" value="ECO:0007669"/>
    <property type="project" value="UniProtKB-SubCell"/>
</dbReference>
<reference evidence="6" key="1">
    <citation type="submission" date="2016-11" db="UniProtKB">
        <authorList>
            <consortium name="WormBaseParasite"/>
        </authorList>
    </citation>
    <scope>IDENTIFICATION</scope>
</reference>
<comment type="similarity">
    <text evidence="2">Belongs to the nematode transthyretin-like family.</text>
</comment>